<evidence type="ECO:0000313" key="12">
    <source>
        <dbReference type="Proteomes" id="UP001196342"/>
    </source>
</evidence>
<evidence type="ECO:0000313" key="4">
    <source>
        <dbReference type="EMBL" id="MBT8725006.1"/>
    </source>
</evidence>
<dbReference type="EMBL" id="WCTR01000008">
    <property type="protein sequence ID" value="KAB4211876.1"/>
    <property type="molecule type" value="Genomic_DNA"/>
</dbReference>
<dbReference type="AlphaFoldDB" id="A0A139KAE3"/>
<proteinExistence type="predicted"/>
<dbReference type="EMBL" id="WCUV01000016">
    <property type="protein sequence ID" value="KAB4087863.1"/>
    <property type="molecule type" value="Genomic_DNA"/>
</dbReference>
<reference evidence="7 8" key="1">
    <citation type="submission" date="2018-08" db="EMBL/GenBank/DDBJ databases">
        <title>A genome reference for cultivated species of the human gut microbiota.</title>
        <authorList>
            <person name="Zou Y."/>
            <person name="Xue W."/>
            <person name="Luo G."/>
        </authorList>
    </citation>
    <scope>NUCLEOTIDE SEQUENCE [LARGE SCALE GENOMIC DNA]</scope>
    <source>
        <strain evidence="6 8">AF28-11</strain>
        <strain evidence="5 7">OM03-4</strain>
    </source>
</reference>
<evidence type="ECO:0000313" key="9">
    <source>
        <dbReference type="Proteomes" id="UP000432488"/>
    </source>
</evidence>
<dbReference type="Proteomes" id="UP000432488">
    <property type="component" value="Unassembled WGS sequence"/>
</dbReference>
<name>A0A139KAE3_BACUN</name>
<gene>
    <name evidence="6" type="ORF">DWY92_06065</name>
    <name evidence="5" type="ORF">DXB37_07575</name>
    <name evidence="3" type="ORF">GAP55_12950</name>
    <name evidence="2" type="ORF">GAQ44_19690</name>
    <name evidence="1" type="ORF">GAQ56_18570</name>
    <name evidence="4" type="ORF">JQN06_02305</name>
</gene>
<evidence type="ECO:0000313" key="8">
    <source>
        <dbReference type="Proteomes" id="UP000283680"/>
    </source>
</evidence>
<dbReference type="Proteomes" id="UP000260759">
    <property type="component" value="Unassembled WGS sequence"/>
</dbReference>
<dbReference type="RefSeq" id="WP_004293628.1">
    <property type="nucleotide sequence ID" value="NZ_CACRTC010000020.1"/>
</dbReference>
<evidence type="ECO:0000313" key="10">
    <source>
        <dbReference type="Proteomes" id="UP000466952"/>
    </source>
</evidence>
<dbReference type="GeneID" id="98398667"/>
<dbReference type="EMBL" id="JAFBJK010000002">
    <property type="protein sequence ID" value="MBT8725006.1"/>
    <property type="molecule type" value="Genomic_DNA"/>
</dbReference>
<accession>A0A139KAE3</accession>
<dbReference type="EMBL" id="WCTY01000042">
    <property type="protein sequence ID" value="KAB4180461.1"/>
    <property type="molecule type" value="Genomic_DNA"/>
</dbReference>
<reference evidence="9 10" key="2">
    <citation type="journal article" date="2019" name="Nat. Med.">
        <title>A library of human gut bacterial isolates paired with longitudinal multiomics data enables mechanistic microbiome research.</title>
        <authorList>
            <person name="Poyet M."/>
            <person name="Groussin M."/>
            <person name="Gibbons S.M."/>
            <person name="Avila-Pacheco J."/>
            <person name="Jiang X."/>
            <person name="Kearney S.M."/>
            <person name="Perrotta A.R."/>
            <person name="Berdy B."/>
            <person name="Zhao S."/>
            <person name="Lieberman T.D."/>
            <person name="Swanson P.K."/>
            <person name="Smith M."/>
            <person name="Roesemann S."/>
            <person name="Alexander J.E."/>
            <person name="Rich S.A."/>
            <person name="Livny J."/>
            <person name="Vlamakis H."/>
            <person name="Clish C."/>
            <person name="Bullock K."/>
            <person name="Deik A."/>
            <person name="Scott J."/>
            <person name="Pierce K.A."/>
            <person name="Xavier R.J."/>
            <person name="Alm E.J."/>
        </authorList>
    </citation>
    <scope>NUCLEOTIDE SEQUENCE [LARGE SCALE GENOMIC DNA]</scope>
    <source>
        <strain evidence="3 10">BIOML-A11</strain>
        <strain evidence="2 11">BIOML-A19</strain>
        <strain evidence="1 9">BIOML-A42</strain>
    </source>
</reference>
<reference evidence="4 12" key="3">
    <citation type="submission" date="2020-12" db="EMBL/GenBank/DDBJ databases">
        <title>Microorganisms.</title>
        <authorList>
            <person name="Matos J."/>
            <person name="Faleiro L."/>
            <person name="Duarte I."/>
        </authorList>
    </citation>
    <scope>NUCLEOTIDE SEQUENCE [LARGE SCALE GENOMIC DNA]</scope>
    <source>
        <strain evidence="4 12">PtFD3Pch2</strain>
    </source>
</reference>
<keyword evidence="12" id="KW-1185">Reference proteome</keyword>
<comment type="caution">
    <text evidence="6">The sequence shown here is derived from an EMBL/GenBank/DDBJ whole genome shotgun (WGS) entry which is preliminary data.</text>
</comment>
<dbReference type="EMBL" id="QSVA01000005">
    <property type="protein sequence ID" value="RGN95019.1"/>
    <property type="molecule type" value="Genomic_DNA"/>
</dbReference>
<dbReference type="Proteomes" id="UP001196342">
    <property type="component" value="Unassembled WGS sequence"/>
</dbReference>
<evidence type="ECO:0000313" key="5">
    <source>
        <dbReference type="EMBL" id="RGN95019.1"/>
    </source>
</evidence>
<evidence type="ECO:0000313" key="1">
    <source>
        <dbReference type="EMBL" id="KAB4087863.1"/>
    </source>
</evidence>
<evidence type="ECO:0000313" key="2">
    <source>
        <dbReference type="EMBL" id="KAB4180461.1"/>
    </source>
</evidence>
<dbReference type="Proteomes" id="UP000487221">
    <property type="component" value="Unassembled WGS sequence"/>
</dbReference>
<evidence type="ECO:0000313" key="11">
    <source>
        <dbReference type="Proteomes" id="UP000487221"/>
    </source>
</evidence>
<dbReference type="Proteomes" id="UP000466952">
    <property type="component" value="Unassembled WGS sequence"/>
</dbReference>
<organism evidence="6 8">
    <name type="scientific">Bacteroides uniformis</name>
    <dbReference type="NCBI Taxonomy" id="820"/>
    <lineage>
        <taxon>Bacteria</taxon>
        <taxon>Pseudomonadati</taxon>
        <taxon>Bacteroidota</taxon>
        <taxon>Bacteroidia</taxon>
        <taxon>Bacteroidales</taxon>
        <taxon>Bacteroidaceae</taxon>
        <taxon>Bacteroides</taxon>
    </lineage>
</organism>
<evidence type="ECO:0000313" key="7">
    <source>
        <dbReference type="Proteomes" id="UP000260759"/>
    </source>
</evidence>
<protein>
    <submittedName>
        <fullName evidence="6">Uncharacterized protein</fullName>
    </submittedName>
</protein>
<dbReference type="EMBL" id="QRTH01000002">
    <property type="protein sequence ID" value="RGQ53241.1"/>
    <property type="molecule type" value="Genomic_DNA"/>
</dbReference>
<dbReference type="Proteomes" id="UP000283680">
    <property type="component" value="Unassembled WGS sequence"/>
</dbReference>
<evidence type="ECO:0000313" key="3">
    <source>
        <dbReference type="EMBL" id="KAB4211876.1"/>
    </source>
</evidence>
<evidence type="ECO:0000313" key="6">
    <source>
        <dbReference type="EMBL" id="RGQ53241.1"/>
    </source>
</evidence>
<sequence>MGEEHRINEIKGVIISRALLKEYGYDGDMPTDKQMQVIGNGLLEYWGVSDGFKEALASTMENMFGVKAKD</sequence>